<name>A0AAV5CQ50_ELECO</name>
<keyword evidence="1" id="KW-0560">Oxidoreductase</keyword>
<keyword evidence="5" id="KW-1185">Reference proteome</keyword>
<feature type="transmembrane region" description="Helical" evidence="3">
    <location>
        <begin position="16"/>
        <end position="42"/>
    </location>
</feature>
<dbReference type="GO" id="GO:0005783">
    <property type="term" value="C:endoplasmic reticulum"/>
    <property type="evidence" value="ECO:0007669"/>
    <property type="project" value="TreeGrafter"/>
</dbReference>
<dbReference type="PANTHER" id="PTHR43899">
    <property type="entry name" value="RH59310P"/>
    <property type="match status" value="1"/>
</dbReference>
<feature type="transmembrane region" description="Helical" evidence="3">
    <location>
        <begin position="471"/>
        <end position="490"/>
    </location>
</feature>
<comment type="caution">
    <text evidence="4">The sequence shown here is derived from an EMBL/GenBank/DDBJ whole genome shotgun (WGS) entry which is preliminary data.</text>
</comment>
<evidence type="ECO:0000256" key="3">
    <source>
        <dbReference type="SAM" id="Phobius"/>
    </source>
</evidence>
<reference evidence="4" key="2">
    <citation type="submission" date="2021-12" db="EMBL/GenBank/DDBJ databases">
        <title>Resequencing data analysis of finger millet.</title>
        <authorList>
            <person name="Hatakeyama M."/>
            <person name="Aluri S."/>
            <person name="Balachadran M.T."/>
            <person name="Sivarajan S.R."/>
            <person name="Poveda L."/>
            <person name="Shimizu-Inatsugi R."/>
            <person name="Schlapbach R."/>
            <person name="Sreeman S.M."/>
            <person name="Shimizu K.K."/>
        </authorList>
    </citation>
    <scope>NUCLEOTIDE SEQUENCE</scope>
</reference>
<evidence type="ECO:0000256" key="2">
    <source>
        <dbReference type="RuleBase" id="RU000363"/>
    </source>
</evidence>
<organism evidence="4 5">
    <name type="scientific">Eleusine coracana subsp. coracana</name>
    <dbReference type="NCBI Taxonomy" id="191504"/>
    <lineage>
        <taxon>Eukaryota</taxon>
        <taxon>Viridiplantae</taxon>
        <taxon>Streptophyta</taxon>
        <taxon>Embryophyta</taxon>
        <taxon>Tracheophyta</taxon>
        <taxon>Spermatophyta</taxon>
        <taxon>Magnoliopsida</taxon>
        <taxon>Liliopsida</taxon>
        <taxon>Poales</taxon>
        <taxon>Poaceae</taxon>
        <taxon>PACMAD clade</taxon>
        <taxon>Chloridoideae</taxon>
        <taxon>Cynodonteae</taxon>
        <taxon>Eleusininae</taxon>
        <taxon>Eleusine</taxon>
    </lineage>
</organism>
<keyword evidence="3" id="KW-1133">Transmembrane helix</keyword>
<dbReference type="EMBL" id="BQKI01000008">
    <property type="protein sequence ID" value="GJM99979.1"/>
    <property type="molecule type" value="Genomic_DNA"/>
</dbReference>
<reference evidence="4" key="1">
    <citation type="journal article" date="2018" name="DNA Res.">
        <title>Multiple hybrid de novo genome assembly of finger millet, an orphan allotetraploid crop.</title>
        <authorList>
            <person name="Hatakeyama M."/>
            <person name="Aluri S."/>
            <person name="Balachadran M.T."/>
            <person name="Sivarajan S.R."/>
            <person name="Patrignani A."/>
            <person name="Gruter S."/>
            <person name="Poveda L."/>
            <person name="Shimizu-Inatsugi R."/>
            <person name="Baeten J."/>
            <person name="Francoijs K.J."/>
            <person name="Nataraja K.N."/>
            <person name="Reddy Y.A.N."/>
            <person name="Phadnis S."/>
            <person name="Ravikumar R.L."/>
            <person name="Schlapbach R."/>
            <person name="Sreeman S.M."/>
            <person name="Shimizu K.K."/>
        </authorList>
    </citation>
    <scope>NUCLEOTIDE SEQUENCE</scope>
</reference>
<dbReference type="PRINTS" id="PR00080">
    <property type="entry name" value="SDRFAMILY"/>
</dbReference>
<evidence type="ECO:0000313" key="4">
    <source>
        <dbReference type="EMBL" id="GJM99979.1"/>
    </source>
</evidence>
<keyword evidence="3" id="KW-0472">Membrane</keyword>
<dbReference type="GO" id="GO:0045703">
    <property type="term" value="F:ketoreductase activity"/>
    <property type="evidence" value="ECO:0007669"/>
    <property type="project" value="TreeGrafter"/>
</dbReference>
<evidence type="ECO:0000313" key="5">
    <source>
        <dbReference type="Proteomes" id="UP001054889"/>
    </source>
</evidence>
<protein>
    <submittedName>
        <fullName evidence="4">Uncharacterized protein</fullName>
    </submittedName>
</protein>
<dbReference type="Gene3D" id="3.40.50.720">
    <property type="entry name" value="NAD(P)-binding Rossmann-like Domain"/>
    <property type="match status" value="2"/>
</dbReference>
<comment type="similarity">
    <text evidence="2">Belongs to the short-chain dehydrogenases/reductases (SDR) family.</text>
</comment>
<dbReference type="CDD" id="cd05356">
    <property type="entry name" value="17beta-HSD1_like_SDR_c"/>
    <property type="match status" value="1"/>
</dbReference>
<dbReference type="Pfam" id="PF00106">
    <property type="entry name" value="adh_short"/>
    <property type="match status" value="1"/>
</dbReference>
<dbReference type="FunFam" id="3.40.50.720:FF:000438">
    <property type="entry name" value="Os06g0299100 protein"/>
    <property type="match status" value="1"/>
</dbReference>
<proteinExistence type="inferred from homology"/>
<accession>A0AAV5CQ50</accession>
<keyword evidence="3" id="KW-0812">Transmembrane</keyword>
<dbReference type="SUPFAM" id="SSF51735">
    <property type="entry name" value="NAD(P)-binding Rossmann-fold domains"/>
    <property type="match status" value="2"/>
</dbReference>
<sequence>MTASQPWPWHEPPAPAWFLTLVLLGAVYSAVISIRGLAYVLLCLRRPKDLCRRYGPWAVVTGLTSGIGWSMAMELAARGINLILLDLDAANLREISDVISSRHGVKTRTVVFDLSLVGTAQGDKVMRRFRDAVDGLDVGVLVNNAGVARPYALFFHEADAEAWVRMIRVNLWALTEVTAAVLPGMVARGHGAVVNMGSASSEALPSFPLYTIYASTKRYVAQFSRSLYVEYKSKGIDVQCQAPFFVATRMVSRSALTSWIAPFVPTADAYARAAARWIGYGPLCSPTAAHQLLWCLAPIVPDAAFDWILLQAHQRQRVTIQKIKAARAASASLGRKNFSNCYGVKAESLLMAACNAWPRNEPAWFLTLVLLGAAYAAALSIRLLVYVALCLRRLRDLRRRYSAWAVVTSPTSGMGRSMALELARRGFNLVLVDLNTANLEETSDVIKSGLDVKTKTVVFDLSLVGTAQGKLAHTLVSTLMLYALVVIYLYPLKRIFYAGH</sequence>
<dbReference type="AlphaFoldDB" id="A0AAV5CQ50"/>
<evidence type="ECO:0000256" key="1">
    <source>
        <dbReference type="ARBA" id="ARBA00023002"/>
    </source>
</evidence>
<dbReference type="PRINTS" id="PR00081">
    <property type="entry name" value="GDHRDH"/>
</dbReference>
<dbReference type="InterPro" id="IPR002347">
    <property type="entry name" value="SDR_fam"/>
</dbReference>
<dbReference type="InterPro" id="IPR051019">
    <property type="entry name" value="VLCFA-Steroid_DH"/>
</dbReference>
<feature type="transmembrane region" description="Helical" evidence="3">
    <location>
        <begin position="54"/>
        <end position="72"/>
    </location>
</feature>
<dbReference type="Proteomes" id="UP001054889">
    <property type="component" value="Unassembled WGS sequence"/>
</dbReference>
<dbReference type="InterPro" id="IPR036291">
    <property type="entry name" value="NAD(P)-bd_dom_sf"/>
</dbReference>
<gene>
    <name evidence="4" type="primary">ga17127</name>
    <name evidence="4" type="ORF">PR202_ga17127</name>
</gene>
<dbReference type="PANTHER" id="PTHR43899:SF17">
    <property type="entry name" value="OS06G0299200 PROTEIN"/>
    <property type="match status" value="1"/>
</dbReference>
<feature type="transmembrane region" description="Helical" evidence="3">
    <location>
        <begin position="364"/>
        <end position="391"/>
    </location>
</feature>